<dbReference type="Proteomes" id="UP001218218">
    <property type="component" value="Unassembled WGS sequence"/>
</dbReference>
<evidence type="ECO:0000256" key="1">
    <source>
        <dbReference type="SAM" id="MobiDB-lite"/>
    </source>
</evidence>
<dbReference type="AlphaFoldDB" id="A0AAD6ZKG0"/>
<feature type="region of interest" description="Disordered" evidence="1">
    <location>
        <begin position="1"/>
        <end position="21"/>
    </location>
</feature>
<feature type="region of interest" description="Disordered" evidence="1">
    <location>
        <begin position="289"/>
        <end position="375"/>
    </location>
</feature>
<feature type="region of interest" description="Disordered" evidence="1">
    <location>
        <begin position="102"/>
        <end position="128"/>
    </location>
</feature>
<proteinExistence type="predicted"/>
<feature type="compositionally biased region" description="Basic and acidic residues" evidence="1">
    <location>
        <begin position="322"/>
        <end position="334"/>
    </location>
</feature>
<gene>
    <name evidence="2" type="ORF">DFH08DRAFT_1084681</name>
</gene>
<name>A0AAD6ZKG0_9AGAR</name>
<evidence type="ECO:0000313" key="3">
    <source>
        <dbReference type="Proteomes" id="UP001218218"/>
    </source>
</evidence>
<evidence type="ECO:0000313" key="2">
    <source>
        <dbReference type="EMBL" id="KAJ7327458.1"/>
    </source>
</evidence>
<organism evidence="2 3">
    <name type="scientific">Mycena albidolilacea</name>
    <dbReference type="NCBI Taxonomy" id="1033008"/>
    <lineage>
        <taxon>Eukaryota</taxon>
        <taxon>Fungi</taxon>
        <taxon>Dikarya</taxon>
        <taxon>Basidiomycota</taxon>
        <taxon>Agaricomycotina</taxon>
        <taxon>Agaricomycetes</taxon>
        <taxon>Agaricomycetidae</taxon>
        <taxon>Agaricales</taxon>
        <taxon>Marasmiineae</taxon>
        <taxon>Mycenaceae</taxon>
        <taxon>Mycena</taxon>
    </lineage>
</organism>
<dbReference type="EMBL" id="JARIHO010000041">
    <property type="protein sequence ID" value="KAJ7327458.1"/>
    <property type="molecule type" value="Genomic_DNA"/>
</dbReference>
<reference evidence="2" key="1">
    <citation type="submission" date="2023-03" db="EMBL/GenBank/DDBJ databases">
        <title>Massive genome expansion in bonnet fungi (Mycena s.s.) driven by repeated elements and novel gene families across ecological guilds.</title>
        <authorList>
            <consortium name="Lawrence Berkeley National Laboratory"/>
            <person name="Harder C.B."/>
            <person name="Miyauchi S."/>
            <person name="Viragh M."/>
            <person name="Kuo A."/>
            <person name="Thoen E."/>
            <person name="Andreopoulos B."/>
            <person name="Lu D."/>
            <person name="Skrede I."/>
            <person name="Drula E."/>
            <person name="Henrissat B."/>
            <person name="Morin E."/>
            <person name="Kohler A."/>
            <person name="Barry K."/>
            <person name="LaButti K."/>
            <person name="Morin E."/>
            <person name="Salamov A."/>
            <person name="Lipzen A."/>
            <person name="Mereny Z."/>
            <person name="Hegedus B."/>
            <person name="Baldrian P."/>
            <person name="Stursova M."/>
            <person name="Weitz H."/>
            <person name="Taylor A."/>
            <person name="Grigoriev I.V."/>
            <person name="Nagy L.G."/>
            <person name="Martin F."/>
            <person name="Kauserud H."/>
        </authorList>
    </citation>
    <scope>NUCLEOTIDE SEQUENCE</scope>
    <source>
        <strain evidence="2">CBHHK002</strain>
    </source>
</reference>
<accession>A0AAD6ZKG0</accession>
<protein>
    <submittedName>
        <fullName evidence="2">Uncharacterized protein</fullName>
    </submittedName>
</protein>
<feature type="region of interest" description="Disordered" evidence="1">
    <location>
        <begin position="216"/>
        <end position="251"/>
    </location>
</feature>
<sequence length="375" mass="41904">MATTMRRPTAEPTPSRAAQRNLLELENEQRLEDTEVFKFTDEKHPSLFLLLERQVRVEQDALLFLPHLAPATVRTPTLPPPAPALLQAGGTQSARVCSRCRRTPMGTTPIPTPRPQRTRSHTLNPHTKLWWPRPQGVCRRRPPRVLRQGRHHLRAAAVTHLPISHTSPSLSTHSTHAVTFPVSPNRYAAAPTPTPTYVSTLTPPTPRGTPMPLGMTRSVSSSPAPVFVRTSPAPGGDARGSRGKRRSPVKGLFPFSLSSALSASATQTSTPCPMRAPLPPLVCVYRDAPEEDDEDVRVDEDEDKDDSEEEDGDEELPTPVRWRFELLAPRRGEEPQTPVPYSYEWEATPMPYSREEEREGGQVGGKRKRKRKRKR</sequence>
<feature type="compositionally biased region" description="Acidic residues" evidence="1">
    <location>
        <begin position="289"/>
        <end position="316"/>
    </location>
</feature>
<feature type="compositionally biased region" description="Basic residues" evidence="1">
    <location>
        <begin position="365"/>
        <end position="375"/>
    </location>
</feature>
<keyword evidence="3" id="KW-1185">Reference proteome</keyword>
<comment type="caution">
    <text evidence="2">The sequence shown here is derived from an EMBL/GenBank/DDBJ whole genome shotgun (WGS) entry which is preliminary data.</text>
</comment>